<keyword evidence="1" id="KW-0472">Membrane</keyword>
<dbReference type="AlphaFoldDB" id="A0A4V3C2T7"/>
<accession>A0A4V3C2T7</accession>
<sequence>MSNKIEEYIKTNKKAFDTAEPGAALWAKIDAELNKKKITQPVKLQVWIGIAASLLLICSIMFFYTTKARSTNGIIAEVNPAYAKKEMRFASLIEEKRDSLEVFAKDNPELYQKFSTDLEKLDGDYKSLKRELPNSPNQKLVVKAMVKNLELQLQLISQQLTIINQVQQFKKDNQI</sequence>
<evidence type="ECO:0000256" key="1">
    <source>
        <dbReference type="SAM" id="Phobius"/>
    </source>
</evidence>
<dbReference type="RefSeq" id="WP_133559003.1">
    <property type="nucleotide sequence ID" value="NZ_SNWM01000007.1"/>
</dbReference>
<keyword evidence="3" id="KW-1185">Reference proteome</keyword>
<dbReference type="Proteomes" id="UP000295499">
    <property type="component" value="Unassembled WGS sequence"/>
</dbReference>
<feature type="transmembrane region" description="Helical" evidence="1">
    <location>
        <begin position="44"/>
        <end position="64"/>
    </location>
</feature>
<keyword evidence="1" id="KW-1133">Transmembrane helix</keyword>
<evidence type="ECO:0000313" key="3">
    <source>
        <dbReference type="Proteomes" id="UP000295499"/>
    </source>
</evidence>
<evidence type="ECO:0008006" key="4">
    <source>
        <dbReference type="Google" id="ProtNLM"/>
    </source>
</evidence>
<reference evidence="2 3" key="1">
    <citation type="submission" date="2019-03" db="EMBL/GenBank/DDBJ databases">
        <title>Genomic Encyclopedia of Archaeal and Bacterial Type Strains, Phase II (KMG-II): from individual species to whole genera.</title>
        <authorList>
            <person name="Goeker M."/>
        </authorList>
    </citation>
    <scope>NUCLEOTIDE SEQUENCE [LARGE SCALE GENOMIC DNA]</scope>
    <source>
        <strain evidence="2 3">DSM 19034</strain>
    </source>
</reference>
<protein>
    <recommendedName>
        <fullName evidence="4">Anti-sigma factor</fullName>
    </recommendedName>
</protein>
<evidence type="ECO:0000313" key="2">
    <source>
        <dbReference type="EMBL" id="TDO19159.1"/>
    </source>
</evidence>
<gene>
    <name evidence="2" type="ORF">CLV32_4398</name>
</gene>
<organism evidence="2 3">
    <name type="scientific">Pedobacter duraquae</name>
    <dbReference type="NCBI Taxonomy" id="425511"/>
    <lineage>
        <taxon>Bacteria</taxon>
        <taxon>Pseudomonadati</taxon>
        <taxon>Bacteroidota</taxon>
        <taxon>Sphingobacteriia</taxon>
        <taxon>Sphingobacteriales</taxon>
        <taxon>Sphingobacteriaceae</taxon>
        <taxon>Pedobacter</taxon>
    </lineage>
</organism>
<keyword evidence="1" id="KW-0812">Transmembrane</keyword>
<comment type="caution">
    <text evidence="2">The sequence shown here is derived from an EMBL/GenBank/DDBJ whole genome shotgun (WGS) entry which is preliminary data.</text>
</comment>
<dbReference type="EMBL" id="SNWM01000007">
    <property type="protein sequence ID" value="TDO19159.1"/>
    <property type="molecule type" value="Genomic_DNA"/>
</dbReference>
<proteinExistence type="predicted"/>
<dbReference type="OrthoDB" id="1120747at2"/>
<name>A0A4V3C2T7_9SPHI</name>